<accession>A0A8H4FE16</accession>
<evidence type="ECO:0000256" key="3">
    <source>
        <dbReference type="PROSITE-ProRule" id="PRU00023"/>
    </source>
</evidence>
<dbReference type="Pfam" id="PF13637">
    <property type="entry name" value="Ank_4"/>
    <property type="match status" value="1"/>
</dbReference>
<gene>
    <name evidence="4" type="ORF">GCG54_00013165</name>
</gene>
<protein>
    <recommendedName>
        <fullName evidence="6">Ankyrin repeat protein</fullName>
    </recommendedName>
</protein>
<dbReference type="PROSITE" id="PS50088">
    <property type="entry name" value="ANK_REPEAT"/>
    <property type="match status" value="2"/>
</dbReference>
<name>A0A8H4FE16_COLGL</name>
<dbReference type="EMBL" id="WVTB01000095">
    <property type="protein sequence ID" value="KAF3798425.1"/>
    <property type="molecule type" value="Genomic_DNA"/>
</dbReference>
<dbReference type="GeneID" id="69020281"/>
<keyword evidence="5" id="KW-1185">Reference proteome</keyword>
<reference evidence="4" key="2">
    <citation type="submission" date="2020-03" db="EMBL/GenBank/DDBJ databases">
        <authorList>
            <person name="Fu F.-F."/>
            <person name="Chen J."/>
        </authorList>
    </citation>
    <scope>NUCLEOTIDE SEQUENCE</scope>
    <source>
        <strain evidence="4">Lc1</strain>
    </source>
</reference>
<keyword evidence="2 3" id="KW-0040">ANK repeat</keyword>
<evidence type="ECO:0008006" key="6">
    <source>
        <dbReference type="Google" id="ProtNLM"/>
    </source>
</evidence>
<dbReference type="InterPro" id="IPR002110">
    <property type="entry name" value="Ankyrin_rpt"/>
</dbReference>
<evidence type="ECO:0000313" key="5">
    <source>
        <dbReference type="Proteomes" id="UP000613401"/>
    </source>
</evidence>
<dbReference type="AlphaFoldDB" id="A0A8H4FE16"/>
<dbReference type="Proteomes" id="UP000613401">
    <property type="component" value="Unassembled WGS sequence"/>
</dbReference>
<dbReference type="Pfam" id="PF00023">
    <property type="entry name" value="Ank"/>
    <property type="match status" value="1"/>
</dbReference>
<feature type="repeat" description="ANK" evidence="3">
    <location>
        <begin position="149"/>
        <end position="181"/>
    </location>
</feature>
<comment type="caution">
    <text evidence="4">The sequence shown here is derived from an EMBL/GenBank/DDBJ whole genome shotgun (WGS) entry which is preliminary data.</text>
</comment>
<dbReference type="SMART" id="SM00248">
    <property type="entry name" value="ANK"/>
    <property type="match status" value="8"/>
</dbReference>
<keyword evidence="1" id="KW-0677">Repeat</keyword>
<evidence type="ECO:0000256" key="1">
    <source>
        <dbReference type="ARBA" id="ARBA00022737"/>
    </source>
</evidence>
<proteinExistence type="predicted"/>
<dbReference type="PANTHER" id="PTHR24198:SF165">
    <property type="entry name" value="ANKYRIN REPEAT-CONTAINING PROTEIN-RELATED"/>
    <property type="match status" value="1"/>
</dbReference>
<evidence type="ECO:0000313" key="4">
    <source>
        <dbReference type="EMBL" id="KAF3798425.1"/>
    </source>
</evidence>
<evidence type="ECO:0000256" key="2">
    <source>
        <dbReference type="ARBA" id="ARBA00023043"/>
    </source>
</evidence>
<sequence>MSYNIMTRVRDLNGAMGDLQVRLPPELFLRIAEELGLIIMSDSFQNQLVQDEANGSLAEDDAEQNIDHAVRQVTVCLQECPTLSMLRASTVSRYFREKILSIALRWDAASENPLAIHFAASRGYATLLSNALKQPGADPNYTPTGFGHAALSPVMAATYMGHLKSVQLLLDAGANVRDLEGLEQRWQVAPLVESFTTQLRNAMSVNRFCVRSPLHLALLAPENAVEIFRLILQEARPQSQDQYIANPDTRMFAHAVAQDHVDLVDTLIQSGAQLDHGGQTSHGPNIPVLHHAVSAQMIRKLLQVGASVQTPRRVGLNALHAVCLRQKNCGSAVQELINKGIDVNEITGGGPERNTLIDIGDSVSRVLQDSIPQTALNLACRQLNLAHIKILLDNGANAMGTNHNIEDYKDELTGEYFQASPLHDLFLPESLHKNPVIGDKAKISGAIRGAIEYLFTRHGQAALQREHWVANRDKVTRNSHRIGKIDREFWYMIQHKSHTRVIAKYTPLQLFFMQPLVDDPSIPEAMWNACDIKDQINSLIEPFCVSPLVALLSHRFDHRVGDLNFYRHKLLRWLLTHGADPDEADFEGFTPLHYAAFWLDKIAIKILLEFGAKTETKYTAECLSPLDVVLGGVYNRHQRDALQEPFHDSFDSAWKTMVRRVDQEEEDIYGLGDAIRRWDDGNQLPMCALPNYELNPKYAFESSEPSAHMKAQHLLPELQRRMTERKKILVDMLLPRMPQFDVARDPSRFRQDPTDDLPTTLDWACATGQSNYTIGCLCRAGYKMGLRVPKAPFMYMDLRTIESNWTQRRSELLSECPQAVPSIPIRSW</sequence>
<dbReference type="InterPro" id="IPR036770">
    <property type="entry name" value="Ankyrin_rpt-contain_sf"/>
</dbReference>
<dbReference type="PROSITE" id="PS50297">
    <property type="entry name" value="ANK_REP_REGION"/>
    <property type="match status" value="2"/>
</dbReference>
<dbReference type="PANTHER" id="PTHR24198">
    <property type="entry name" value="ANKYRIN REPEAT AND PROTEIN KINASE DOMAIN-CONTAINING PROTEIN"/>
    <property type="match status" value="1"/>
</dbReference>
<dbReference type="SUPFAM" id="SSF48403">
    <property type="entry name" value="Ankyrin repeat"/>
    <property type="match status" value="2"/>
</dbReference>
<feature type="repeat" description="ANK" evidence="3">
    <location>
        <begin position="587"/>
        <end position="619"/>
    </location>
</feature>
<dbReference type="RefSeq" id="XP_045257585.1">
    <property type="nucleotide sequence ID" value="XM_045413024.1"/>
</dbReference>
<organism evidence="4 5">
    <name type="scientific">Colletotrichum gloeosporioides</name>
    <name type="common">Anthracnose fungus</name>
    <name type="synonym">Glomerella cingulata</name>
    <dbReference type="NCBI Taxonomy" id="474922"/>
    <lineage>
        <taxon>Eukaryota</taxon>
        <taxon>Fungi</taxon>
        <taxon>Dikarya</taxon>
        <taxon>Ascomycota</taxon>
        <taxon>Pezizomycotina</taxon>
        <taxon>Sordariomycetes</taxon>
        <taxon>Hypocreomycetidae</taxon>
        <taxon>Glomerellales</taxon>
        <taxon>Glomerellaceae</taxon>
        <taxon>Colletotrichum</taxon>
        <taxon>Colletotrichum gloeosporioides species complex</taxon>
    </lineage>
</organism>
<reference evidence="4" key="1">
    <citation type="journal article" date="2020" name="Phytopathology">
        <title>Genome sequence and comparative analysis of Colletotrichum gloeosporioides isolated from Liriodendron leaves.</title>
        <authorList>
            <person name="Fu F.F."/>
            <person name="Hao Z."/>
            <person name="Wang P."/>
            <person name="Lu Y."/>
            <person name="Xue L.J."/>
            <person name="Wei G."/>
            <person name="Tian Y."/>
            <person name="Baishi H."/>
            <person name="Xu H."/>
            <person name="Shi J."/>
            <person name="Cheng T."/>
            <person name="Wang G."/>
            <person name="Yi Y."/>
            <person name="Chen J."/>
        </authorList>
    </citation>
    <scope>NUCLEOTIDE SEQUENCE</scope>
    <source>
        <strain evidence="4">Lc1</strain>
    </source>
</reference>
<dbReference type="Gene3D" id="1.25.40.20">
    <property type="entry name" value="Ankyrin repeat-containing domain"/>
    <property type="match status" value="2"/>
</dbReference>